<gene>
    <name evidence="2" type="ORF">AAFF_G00424020</name>
</gene>
<dbReference type="EMBL" id="JAINUG010000009">
    <property type="protein sequence ID" value="KAJ8415422.1"/>
    <property type="molecule type" value="Genomic_DNA"/>
</dbReference>
<feature type="region of interest" description="Disordered" evidence="1">
    <location>
        <begin position="158"/>
        <end position="256"/>
    </location>
</feature>
<keyword evidence="3" id="KW-1185">Reference proteome</keyword>
<sequence>MGSRSADGEQKKADWFSGWDLRTIVEPGLEPQIWKQSARRHRRPATACDRPAGAGEGGEAARVSAIGDRFAASATLDHRRTGRITADEAAVITSSALLDSSQCLSAASWDASFPNVLRILKSAPSTLRRPLPQGDACSPFKQSGARLCCHPVPTTGGDRNTMFRRGPPASLKPQPASLGPPPVYEWPPQRARREEPVSGGTLPQLMKNEWGTESSGCRIPSETAGPLKFRTAAAAGNRAPGVTGNTNRPRRSPHFC</sequence>
<comment type="caution">
    <text evidence="2">The sequence shown here is derived from an EMBL/GenBank/DDBJ whole genome shotgun (WGS) entry which is preliminary data.</text>
</comment>
<name>A0AAD7WZY4_9TELE</name>
<accession>A0AAD7WZY4</accession>
<dbReference type="Proteomes" id="UP001221898">
    <property type="component" value="Unassembled WGS sequence"/>
</dbReference>
<protein>
    <submittedName>
        <fullName evidence="2">Uncharacterized protein</fullName>
    </submittedName>
</protein>
<proteinExistence type="predicted"/>
<feature type="region of interest" description="Disordered" evidence="1">
    <location>
        <begin position="36"/>
        <end position="58"/>
    </location>
</feature>
<evidence type="ECO:0000256" key="1">
    <source>
        <dbReference type="SAM" id="MobiDB-lite"/>
    </source>
</evidence>
<reference evidence="2" key="1">
    <citation type="journal article" date="2023" name="Science">
        <title>Genome structures resolve the early diversification of teleost fishes.</title>
        <authorList>
            <person name="Parey E."/>
            <person name="Louis A."/>
            <person name="Montfort J."/>
            <person name="Bouchez O."/>
            <person name="Roques C."/>
            <person name="Iampietro C."/>
            <person name="Lluch J."/>
            <person name="Castinel A."/>
            <person name="Donnadieu C."/>
            <person name="Desvignes T."/>
            <person name="Floi Bucao C."/>
            <person name="Jouanno E."/>
            <person name="Wen M."/>
            <person name="Mejri S."/>
            <person name="Dirks R."/>
            <person name="Jansen H."/>
            <person name="Henkel C."/>
            <person name="Chen W.J."/>
            <person name="Zahm M."/>
            <person name="Cabau C."/>
            <person name="Klopp C."/>
            <person name="Thompson A.W."/>
            <person name="Robinson-Rechavi M."/>
            <person name="Braasch I."/>
            <person name="Lecointre G."/>
            <person name="Bobe J."/>
            <person name="Postlethwait J.H."/>
            <person name="Berthelot C."/>
            <person name="Roest Crollius H."/>
            <person name="Guiguen Y."/>
        </authorList>
    </citation>
    <scope>NUCLEOTIDE SEQUENCE</scope>
    <source>
        <strain evidence="2">NC1722</strain>
    </source>
</reference>
<evidence type="ECO:0000313" key="2">
    <source>
        <dbReference type="EMBL" id="KAJ8415422.1"/>
    </source>
</evidence>
<dbReference type="AlphaFoldDB" id="A0AAD7WZY4"/>
<organism evidence="2 3">
    <name type="scientific">Aldrovandia affinis</name>
    <dbReference type="NCBI Taxonomy" id="143900"/>
    <lineage>
        <taxon>Eukaryota</taxon>
        <taxon>Metazoa</taxon>
        <taxon>Chordata</taxon>
        <taxon>Craniata</taxon>
        <taxon>Vertebrata</taxon>
        <taxon>Euteleostomi</taxon>
        <taxon>Actinopterygii</taxon>
        <taxon>Neopterygii</taxon>
        <taxon>Teleostei</taxon>
        <taxon>Notacanthiformes</taxon>
        <taxon>Halosauridae</taxon>
        <taxon>Aldrovandia</taxon>
    </lineage>
</organism>
<evidence type="ECO:0000313" key="3">
    <source>
        <dbReference type="Proteomes" id="UP001221898"/>
    </source>
</evidence>